<dbReference type="PRINTS" id="PR00598">
    <property type="entry name" value="HTHMARR"/>
</dbReference>
<dbReference type="InterPro" id="IPR000835">
    <property type="entry name" value="HTH_MarR-typ"/>
</dbReference>
<dbReference type="InterPro" id="IPR039422">
    <property type="entry name" value="MarR/SlyA-like"/>
</dbReference>
<evidence type="ECO:0000313" key="2">
    <source>
        <dbReference type="EMBL" id="POH74423.1"/>
    </source>
</evidence>
<protein>
    <recommendedName>
        <fullName evidence="1">HTH marR-type domain-containing protein</fullName>
    </recommendedName>
</protein>
<dbReference type="RefSeq" id="WP_103464470.1">
    <property type="nucleotide sequence ID" value="NZ_PPXB01000004.1"/>
</dbReference>
<organism evidence="2 3">
    <name type="scientific">Arthrobacter glacialis</name>
    <dbReference type="NCBI Taxonomy" id="1664"/>
    <lineage>
        <taxon>Bacteria</taxon>
        <taxon>Bacillati</taxon>
        <taxon>Actinomycetota</taxon>
        <taxon>Actinomycetes</taxon>
        <taxon>Micrococcales</taxon>
        <taxon>Micrococcaceae</taxon>
        <taxon>Arthrobacter</taxon>
    </lineage>
</organism>
<dbReference type="PANTHER" id="PTHR33164">
    <property type="entry name" value="TRANSCRIPTIONAL REGULATOR, MARR FAMILY"/>
    <property type="match status" value="1"/>
</dbReference>
<dbReference type="PROSITE" id="PS50995">
    <property type="entry name" value="HTH_MARR_2"/>
    <property type="match status" value="1"/>
</dbReference>
<reference evidence="2 3" key="1">
    <citation type="submission" date="2018-01" db="EMBL/GenBank/DDBJ databases">
        <title>Arthrobacter sp. nov., from glaciers in China.</title>
        <authorList>
            <person name="Liu Q."/>
            <person name="Xin Y.-H."/>
        </authorList>
    </citation>
    <scope>NUCLEOTIDE SEQUENCE [LARGE SCALE GENOMIC DNA]</scope>
    <source>
        <strain evidence="2 3">HLT2-12-2</strain>
    </source>
</reference>
<evidence type="ECO:0000259" key="1">
    <source>
        <dbReference type="PROSITE" id="PS50995"/>
    </source>
</evidence>
<sequence>MQNSHGGRPPMQMHPASVLVRQILVLNEVMEFIMRREMDLNETDFQAMQHLMKQRSMSPGELAKVLHLTAAATTTVIDRLARKGHITRTPHPTDRRRWLISPSEQSVRAAMENLMPMILDVDNKVRSYNDRDQAVIVDFLNSVVASMGSRVAALENGPAPIPPTVHTDSRKV</sequence>
<dbReference type="Gene3D" id="1.10.10.10">
    <property type="entry name" value="Winged helix-like DNA-binding domain superfamily/Winged helix DNA-binding domain"/>
    <property type="match status" value="1"/>
</dbReference>
<evidence type="ECO:0000313" key="3">
    <source>
        <dbReference type="Proteomes" id="UP000237061"/>
    </source>
</evidence>
<dbReference type="OrthoDB" id="162531at2"/>
<dbReference type="GO" id="GO:0006950">
    <property type="term" value="P:response to stress"/>
    <property type="evidence" value="ECO:0007669"/>
    <property type="project" value="TreeGrafter"/>
</dbReference>
<feature type="domain" description="HTH marR-type" evidence="1">
    <location>
        <begin position="16"/>
        <end position="145"/>
    </location>
</feature>
<dbReference type="AlphaFoldDB" id="A0A2S3ZYZ8"/>
<dbReference type="InterPro" id="IPR036388">
    <property type="entry name" value="WH-like_DNA-bd_sf"/>
</dbReference>
<dbReference type="Pfam" id="PF01047">
    <property type="entry name" value="MarR"/>
    <property type="match status" value="1"/>
</dbReference>
<dbReference type="InterPro" id="IPR036390">
    <property type="entry name" value="WH_DNA-bd_sf"/>
</dbReference>
<dbReference type="EMBL" id="PPXC01000003">
    <property type="protein sequence ID" value="POH74423.1"/>
    <property type="molecule type" value="Genomic_DNA"/>
</dbReference>
<dbReference type="GO" id="GO:0003700">
    <property type="term" value="F:DNA-binding transcription factor activity"/>
    <property type="evidence" value="ECO:0007669"/>
    <property type="project" value="InterPro"/>
</dbReference>
<dbReference type="Proteomes" id="UP000237061">
    <property type="component" value="Unassembled WGS sequence"/>
</dbReference>
<dbReference type="PANTHER" id="PTHR33164:SF43">
    <property type="entry name" value="HTH-TYPE TRANSCRIPTIONAL REPRESSOR YETL"/>
    <property type="match status" value="1"/>
</dbReference>
<proteinExistence type="predicted"/>
<keyword evidence="3" id="KW-1185">Reference proteome</keyword>
<comment type="caution">
    <text evidence="2">The sequence shown here is derived from an EMBL/GenBank/DDBJ whole genome shotgun (WGS) entry which is preliminary data.</text>
</comment>
<name>A0A2S3ZYZ8_ARTGL</name>
<dbReference type="SMART" id="SM00347">
    <property type="entry name" value="HTH_MARR"/>
    <property type="match status" value="1"/>
</dbReference>
<accession>A0A2S3ZYZ8</accession>
<dbReference type="SUPFAM" id="SSF46785">
    <property type="entry name" value="Winged helix' DNA-binding domain"/>
    <property type="match status" value="1"/>
</dbReference>
<gene>
    <name evidence="2" type="ORF">CVS27_04060</name>
</gene>